<dbReference type="Proteomes" id="UP000288805">
    <property type="component" value="Unassembled WGS sequence"/>
</dbReference>
<gene>
    <name evidence="2" type="ORF">CK203_043061</name>
</gene>
<name>A0A438GX90_VITVI</name>
<dbReference type="PANTHER" id="PTHR33913">
    <property type="entry name" value="ALEURONE LAYER MORPHOGENESIS PROTEIN"/>
    <property type="match status" value="1"/>
</dbReference>
<proteinExistence type="predicted"/>
<feature type="domain" description="DUF7915" evidence="1">
    <location>
        <begin position="33"/>
        <end position="70"/>
    </location>
</feature>
<comment type="caution">
    <text evidence="2">The sequence shown here is derived from an EMBL/GenBank/DDBJ whole genome shotgun (WGS) entry which is preliminary data.</text>
</comment>
<organism evidence="2 3">
    <name type="scientific">Vitis vinifera</name>
    <name type="common">Grape</name>
    <dbReference type="NCBI Taxonomy" id="29760"/>
    <lineage>
        <taxon>Eukaryota</taxon>
        <taxon>Viridiplantae</taxon>
        <taxon>Streptophyta</taxon>
        <taxon>Embryophyta</taxon>
        <taxon>Tracheophyta</taxon>
        <taxon>Spermatophyta</taxon>
        <taxon>Magnoliopsida</taxon>
        <taxon>eudicotyledons</taxon>
        <taxon>Gunneridae</taxon>
        <taxon>Pentapetalae</taxon>
        <taxon>rosids</taxon>
        <taxon>Vitales</taxon>
        <taxon>Vitaceae</taxon>
        <taxon>Viteae</taxon>
        <taxon>Vitis</taxon>
    </lineage>
</organism>
<dbReference type="AlphaFoldDB" id="A0A438GX90"/>
<dbReference type="InterPro" id="IPR057237">
    <property type="entry name" value="DUF7915"/>
</dbReference>
<reference evidence="2 3" key="1">
    <citation type="journal article" date="2018" name="PLoS Genet.">
        <title>Population sequencing reveals clonal diversity and ancestral inbreeding in the grapevine cultivar Chardonnay.</title>
        <authorList>
            <person name="Roach M.J."/>
            <person name="Johnson D.L."/>
            <person name="Bohlmann J."/>
            <person name="van Vuuren H.J."/>
            <person name="Jones S.J."/>
            <person name="Pretorius I.S."/>
            <person name="Schmidt S.A."/>
            <person name="Borneman A.R."/>
        </authorList>
    </citation>
    <scope>NUCLEOTIDE SEQUENCE [LARGE SCALE GENOMIC DNA]</scope>
    <source>
        <strain evidence="3">cv. Chardonnay</strain>
        <tissue evidence="2">Leaf</tissue>
    </source>
</reference>
<evidence type="ECO:0000313" key="2">
    <source>
        <dbReference type="EMBL" id="RVW76826.1"/>
    </source>
</evidence>
<evidence type="ECO:0000259" key="1">
    <source>
        <dbReference type="Pfam" id="PF25502"/>
    </source>
</evidence>
<evidence type="ECO:0000313" key="3">
    <source>
        <dbReference type="Proteomes" id="UP000288805"/>
    </source>
</evidence>
<accession>A0A438GX90</accession>
<dbReference type="PANTHER" id="PTHR33913:SF1">
    <property type="entry name" value="DRBM DOMAIN-CONTAINING PROTEIN"/>
    <property type="match status" value="1"/>
</dbReference>
<dbReference type="Pfam" id="PF25502">
    <property type="entry name" value="DUF7915"/>
    <property type="match status" value="1"/>
</dbReference>
<protein>
    <recommendedName>
        <fullName evidence="1">DUF7915 domain-containing protein</fullName>
    </recommendedName>
</protein>
<sequence length="371" mass="41085">MRISVKFPLTRRLTGLVLVTVVSSGKHFITGFRLQGPLVKNSSCSWTVTSVVEYFHVLPYKGILSDWLSRGVFSNSLQDLRVGLGNEKLNSTQRTAEPLDAEVKRNSNESHSNCGRVDVLGNEANNPCMVCPQNEDDAEVNKKRVGSDRYLSTADVLATNQVALTLNLPDGNTNESRSKSLPNSVEVNLHQKEMTLFTARDLNAAATGAMAKQEGIANSVMTPCTTSCRGEKVANGGEICNFIMPDQDGMLIEDRALVTYESNSEHLDKLQITIASKEKLLSQTALKVLLRKRDRLVYLFPLLVKISIVSEFMHMCVVIIQLRLSHQQRKLEDEIAQCDKNIQTILDGMTLFCAVSLALRPCSFSVGNYET</sequence>
<dbReference type="EMBL" id="QGNW01000322">
    <property type="protein sequence ID" value="RVW76826.1"/>
    <property type="molecule type" value="Genomic_DNA"/>
</dbReference>